<organism evidence="1 2">
    <name type="scientific">Leucobacter aridicollis</name>
    <dbReference type="NCBI Taxonomy" id="283878"/>
    <lineage>
        <taxon>Bacteria</taxon>
        <taxon>Bacillati</taxon>
        <taxon>Actinomycetota</taxon>
        <taxon>Actinomycetes</taxon>
        <taxon>Micrococcales</taxon>
        <taxon>Microbacteriaceae</taxon>
        <taxon>Leucobacter</taxon>
    </lineage>
</organism>
<sequence length="100" mass="11517">MSRANDIERERMPYVQIDTNLWAVMRYPKDHPVAMIVGVANRDNVPLFFVQQWHPEPSKRRVISQHDTLEEANASVLWDLERVNAAGRTRVGPPNGTPQK</sequence>
<evidence type="ECO:0000313" key="2">
    <source>
        <dbReference type="Proteomes" id="UP000586095"/>
    </source>
</evidence>
<evidence type="ECO:0000313" key="1">
    <source>
        <dbReference type="EMBL" id="NYD26068.1"/>
    </source>
</evidence>
<protein>
    <submittedName>
        <fullName evidence="1">Uncharacterized protein</fullName>
    </submittedName>
</protein>
<dbReference type="RefSeq" id="WP_185986402.1">
    <property type="nucleotide sequence ID" value="NZ_BAAALZ010000002.1"/>
</dbReference>
<dbReference type="Proteomes" id="UP000586095">
    <property type="component" value="Unassembled WGS sequence"/>
</dbReference>
<dbReference type="AlphaFoldDB" id="A0A852R542"/>
<gene>
    <name evidence="1" type="ORF">BJ960_000871</name>
</gene>
<accession>A0A852R542</accession>
<reference evidence="1 2" key="1">
    <citation type="submission" date="2020-07" db="EMBL/GenBank/DDBJ databases">
        <title>Sequencing the genomes of 1000 actinobacteria strains.</title>
        <authorList>
            <person name="Klenk H.-P."/>
        </authorList>
    </citation>
    <scope>NUCLEOTIDE SEQUENCE [LARGE SCALE GENOMIC DNA]</scope>
    <source>
        <strain evidence="1 2">DSM 17380</strain>
    </source>
</reference>
<proteinExistence type="predicted"/>
<comment type="caution">
    <text evidence="1">The sequence shown here is derived from an EMBL/GenBank/DDBJ whole genome shotgun (WGS) entry which is preliminary data.</text>
</comment>
<name>A0A852R542_9MICO</name>
<dbReference type="EMBL" id="JACCBD010000001">
    <property type="protein sequence ID" value="NYD26068.1"/>
    <property type="molecule type" value="Genomic_DNA"/>
</dbReference>
<keyword evidence="2" id="KW-1185">Reference proteome</keyword>